<feature type="region of interest" description="Disordered" evidence="1">
    <location>
        <begin position="1"/>
        <end position="39"/>
    </location>
</feature>
<sequence length="39" mass="3958">MTGIRHSEPVPCSPPKASACAPQVGGKGNSPHYTVSTAH</sequence>
<name>A0A6P8BHE1_PYRGI</name>
<gene>
    <name evidence="3" type="ORF">PgNI_00190</name>
</gene>
<organism evidence="2 3">
    <name type="scientific">Pyricularia grisea</name>
    <name type="common">Crabgrass-specific blast fungus</name>
    <name type="synonym">Magnaporthe grisea</name>
    <dbReference type="NCBI Taxonomy" id="148305"/>
    <lineage>
        <taxon>Eukaryota</taxon>
        <taxon>Fungi</taxon>
        <taxon>Dikarya</taxon>
        <taxon>Ascomycota</taxon>
        <taxon>Pezizomycotina</taxon>
        <taxon>Sordariomycetes</taxon>
        <taxon>Sordariomycetidae</taxon>
        <taxon>Magnaporthales</taxon>
        <taxon>Pyriculariaceae</taxon>
        <taxon>Pyricularia</taxon>
    </lineage>
</organism>
<evidence type="ECO:0000256" key="1">
    <source>
        <dbReference type="SAM" id="MobiDB-lite"/>
    </source>
</evidence>
<proteinExistence type="predicted"/>
<reference evidence="3" key="3">
    <citation type="submission" date="2025-08" db="UniProtKB">
        <authorList>
            <consortium name="RefSeq"/>
        </authorList>
    </citation>
    <scope>IDENTIFICATION</scope>
    <source>
        <strain evidence="3">NI907</strain>
    </source>
</reference>
<reference evidence="3" key="2">
    <citation type="submission" date="2019-10" db="EMBL/GenBank/DDBJ databases">
        <authorList>
            <consortium name="NCBI Genome Project"/>
        </authorList>
    </citation>
    <scope>NUCLEOTIDE SEQUENCE</scope>
    <source>
        <strain evidence="3">NI907</strain>
    </source>
</reference>
<dbReference type="KEGG" id="pgri:PgNI_00190"/>
<reference evidence="3" key="1">
    <citation type="journal article" date="2019" name="Mol. Biol. Evol.">
        <title>Blast fungal genomes show frequent chromosomal changes, gene gains and losses, and effector gene turnover.</title>
        <authorList>
            <person name="Gomez Luciano L.B."/>
            <person name="Jason Tsai I."/>
            <person name="Chuma I."/>
            <person name="Tosa Y."/>
            <person name="Chen Y.H."/>
            <person name="Li J.Y."/>
            <person name="Li M.Y."/>
            <person name="Jade Lu M.Y."/>
            <person name="Nakayashiki H."/>
            <person name="Li W.H."/>
        </authorList>
    </citation>
    <scope>NUCLEOTIDE SEQUENCE</scope>
    <source>
        <strain evidence="3">NI907</strain>
    </source>
</reference>
<keyword evidence="2" id="KW-1185">Reference proteome</keyword>
<dbReference type="GeneID" id="41955187"/>
<dbReference type="AlphaFoldDB" id="A0A6P8BHE1"/>
<dbReference type="Proteomes" id="UP000515153">
    <property type="component" value="Unplaced"/>
</dbReference>
<dbReference type="RefSeq" id="XP_030986451.1">
    <property type="nucleotide sequence ID" value="XM_031120273.1"/>
</dbReference>
<evidence type="ECO:0000313" key="3">
    <source>
        <dbReference type="RefSeq" id="XP_030986451.1"/>
    </source>
</evidence>
<protein>
    <submittedName>
        <fullName evidence="3">Uncharacterized protein</fullName>
    </submittedName>
</protein>
<accession>A0A6P8BHE1</accession>
<evidence type="ECO:0000313" key="2">
    <source>
        <dbReference type="Proteomes" id="UP000515153"/>
    </source>
</evidence>